<dbReference type="RefSeq" id="WP_121846757.1">
    <property type="nucleotide sequence ID" value="NZ_PHOA01000136.1"/>
</dbReference>
<reference evidence="9 10" key="1">
    <citation type="submission" date="2018-10" db="EMBL/GenBank/DDBJ databases">
        <title>Kocuria tytonicola, new bacteria from the preen glands of American barn owls (Tyto furcata).</title>
        <authorList>
            <person name="Braun M.S."/>
            <person name="Wang E."/>
            <person name="Zimmermann S."/>
            <person name="Boutin S."/>
            <person name="Wagner H."/>
            <person name="Wink M."/>
        </authorList>
    </citation>
    <scope>NUCLEOTIDE SEQUENCE [LARGE SCALE GENOMIC DNA]</scope>
    <source>
        <strain evidence="9 10">473</strain>
    </source>
</reference>
<organism evidence="9 10">
    <name type="scientific">Kocuria tytonicola</name>
    <dbReference type="NCBI Taxonomy" id="2055946"/>
    <lineage>
        <taxon>Bacteria</taxon>
        <taxon>Bacillati</taxon>
        <taxon>Actinomycetota</taxon>
        <taxon>Actinomycetes</taxon>
        <taxon>Micrococcales</taxon>
        <taxon>Micrococcaceae</taxon>
        <taxon>Kocuria</taxon>
    </lineage>
</organism>
<feature type="transmembrane region" description="Helical" evidence="8">
    <location>
        <begin position="228"/>
        <end position="253"/>
    </location>
</feature>
<feature type="transmembrane region" description="Helical" evidence="8">
    <location>
        <begin position="153"/>
        <end position="174"/>
    </location>
</feature>
<feature type="transmembrane region" description="Helical" evidence="8">
    <location>
        <begin position="362"/>
        <end position="380"/>
    </location>
</feature>
<dbReference type="PANTHER" id="PTHR42948">
    <property type="entry name" value="TRANSPORTER"/>
    <property type="match status" value="1"/>
</dbReference>
<dbReference type="GO" id="GO:0016020">
    <property type="term" value="C:membrane"/>
    <property type="evidence" value="ECO:0007669"/>
    <property type="project" value="UniProtKB-SubCell"/>
</dbReference>
<feature type="transmembrane region" description="Helical" evidence="8">
    <location>
        <begin position="51"/>
        <end position="73"/>
    </location>
</feature>
<feature type="transmembrane region" description="Helical" evidence="8">
    <location>
        <begin position="21"/>
        <end position="39"/>
    </location>
</feature>
<keyword evidence="3 6" id="KW-0812">Transmembrane</keyword>
<evidence type="ECO:0000256" key="8">
    <source>
        <dbReference type="SAM" id="Phobius"/>
    </source>
</evidence>
<sequence>MSTEKPRGAAAKEAFSGRTMFIFAAIGSAVGLGNIWRFPYVAYENGGGAFIIPYLVALLTAGIPLLMLDYAIGHRYRGSAPLSFRRLHPKLETIGWWQLLICVVIAIYYALIIGWAMQYTVFSFSKAWGDDPASFFMKDYMKVSDQVTIGFDFIGPVLIATAIAWLVLLVVLMLGVQNGIGKLNVVLIPLLVVMFLIMVGMALTLPGAGAGLDALFTPSWSALADSSVWVAAYGQIFFSLSVGFGIMVTYASYLKPRSDLSGSALVVGFANSSFEILAGIGVFAALGFMATASGTEVSEVATSGIGLAFIAFPAIISQAPFGTLIGVLFFGALAFAGFTSLISIVEVIVAGVRDKLGLSRPAAVALVVLPLAAVSLLFFPTTTGLNLLDVVDAFVNNFGIVTAALMSVMLLTAGFSALPTLRDHINSVSSFKLGRTWMIMTGGITPLILGYILIDQVTKTASEGYNDMPQWFVNTFGWGMAASLVVIAYLLSRMPWSRRTAEAFTSPAPPIEDAYLDRKAIANKQSLTHYAGTAGRTAALGQDFSLRAIDRGTVVQKDAPWAHAAPGEVASRRSTAGSPVSHSEGELS</sequence>
<dbReference type="CDD" id="cd10334">
    <property type="entry name" value="SLC6sbd_u1"/>
    <property type="match status" value="1"/>
</dbReference>
<evidence type="ECO:0000256" key="2">
    <source>
        <dbReference type="ARBA" id="ARBA00022448"/>
    </source>
</evidence>
<feature type="region of interest" description="Disordered" evidence="7">
    <location>
        <begin position="560"/>
        <end position="588"/>
    </location>
</feature>
<evidence type="ECO:0000256" key="6">
    <source>
        <dbReference type="RuleBase" id="RU003732"/>
    </source>
</evidence>
<accession>A0A3L9LUM8</accession>
<dbReference type="Proteomes" id="UP000277871">
    <property type="component" value="Unassembled WGS sequence"/>
</dbReference>
<evidence type="ECO:0000256" key="4">
    <source>
        <dbReference type="ARBA" id="ARBA00022989"/>
    </source>
</evidence>
<comment type="caution">
    <text evidence="9">The sequence shown here is derived from an EMBL/GenBank/DDBJ whole genome shotgun (WGS) entry which is preliminary data.</text>
</comment>
<feature type="transmembrane region" description="Helical" evidence="8">
    <location>
        <begin position="472"/>
        <end position="491"/>
    </location>
</feature>
<dbReference type="AlphaFoldDB" id="A0A3L9LUM8"/>
<evidence type="ECO:0000313" key="9">
    <source>
        <dbReference type="EMBL" id="RLY94349.1"/>
    </source>
</evidence>
<evidence type="ECO:0000256" key="1">
    <source>
        <dbReference type="ARBA" id="ARBA00004141"/>
    </source>
</evidence>
<keyword evidence="6" id="KW-0769">Symport</keyword>
<evidence type="ECO:0000313" key="10">
    <source>
        <dbReference type="Proteomes" id="UP000277871"/>
    </source>
</evidence>
<dbReference type="Pfam" id="PF00209">
    <property type="entry name" value="SNF"/>
    <property type="match status" value="2"/>
</dbReference>
<feature type="transmembrane region" description="Helical" evidence="8">
    <location>
        <begin position="433"/>
        <end position="452"/>
    </location>
</feature>
<dbReference type="PROSITE" id="PS00610">
    <property type="entry name" value="NA_NEUROTRAN_SYMP_1"/>
    <property type="match status" value="1"/>
</dbReference>
<comment type="subcellular location">
    <subcellularLocation>
        <location evidence="1">Membrane</location>
        <topology evidence="1">Multi-pass membrane protein</topology>
    </subcellularLocation>
</comment>
<feature type="transmembrane region" description="Helical" evidence="8">
    <location>
        <begin position="265"/>
        <end position="290"/>
    </location>
</feature>
<evidence type="ECO:0000256" key="3">
    <source>
        <dbReference type="ARBA" id="ARBA00022692"/>
    </source>
</evidence>
<keyword evidence="10" id="KW-1185">Reference proteome</keyword>
<keyword evidence="2 6" id="KW-0813">Transport</keyword>
<feature type="transmembrane region" description="Helical" evidence="8">
    <location>
        <begin position="186"/>
        <end position="208"/>
    </location>
</feature>
<evidence type="ECO:0000256" key="5">
    <source>
        <dbReference type="ARBA" id="ARBA00023136"/>
    </source>
</evidence>
<keyword evidence="4 8" id="KW-1133">Transmembrane helix</keyword>
<dbReference type="GO" id="GO:0015293">
    <property type="term" value="F:symporter activity"/>
    <property type="evidence" value="ECO:0007669"/>
    <property type="project" value="UniProtKB-KW"/>
</dbReference>
<dbReference type="PANTHER" id="PTHR42948:SF1">
    <property type="entry name" value="TRANSPORTER"/>
    <property type="match status" value="1"/>
</dbReference>
<gene>
    <name evidence="9" type="ORF">EAE32_03905</name>
</gene>
<protein>
    <recommendedName>
        <fullName evidence="6">Transporter</fullName>
    </recommendedName>
</protein>
<dbReference type="OrthoDB" id="9762833at2"/>
<dbReference type="InterPro" id="IPR037272">
    <property type="entry name" value="SNS_sf"/>
</dbReference>
<dbReference type="SUPFAM" id="SSF161070">
    <property type="entry name" value="SNF-like"/>
    <property type="match status" value="1"/>
</dbReference>
<feature type="transmembrane region" description="Helical" evidence="8">
    <location>
        <begin position="327"/>
        <end position="350"/>
    </location>
</feature>
<name>A0A3L9LUM8_9MICC</name>
<feature type="compositionally biased region" description="Polar residues" evidence="7">
    <location>
        <begin position="572"/>
        <end position="581"/>
    </location>
</feature>
<comment type="similarity">
    <text evidence="6">Belongs to the sodium:neurotransmitter symporter (SNF) (TC 2.A.22) family.</text>
</comment>
<evidence type="ECO:0000256" key="7">
    <source>
        <dbReference type="SAM" id="MobiDB-lite"/>
    </source>
</evidence>
<dbReference type="PROSITE" id="PS50267">
    <property type="entry name" value="NA_NEUROTRAN_SYMP_3"/>
    <property type="match status" value="1"/>
</dbReference>
<proteinExistence type="inferred from homology"/>
<dbReference type="NCBIfam" id="NF037979">
    <property type="entry name" value="Na_transp"/>
    <property type="match status" value="1"/>
</dbReference>
<dbReference type="EMBL" id="RDEX01000001">
    <property type="protein sequence ID" value="RLY94349.1"/>
    <property type="molecule type" value="Genomic_DNA"/>
</dbReference>
<dbReference type="PRINTS" id="PR00176">
    <property type="entry name" value="NANEUSMPORT"/>
</dbReference>
<keyword evidence="5 8" id="KW-0472">Membrane</keyword>
<feature type="transmembrane region" description="Helical" evidence="8">
    <location>
        <begin position="94"/>
        <end position="117"/>
    </location>
</feature>
<feature type="transmembrane region" description="Helical" evidence="8">
    <location>
        <begin position="400"/>
        <end position="421"/>
    </location>
</feature>
<dbReference type="InterPro" id="IPR000175">
    <property type="entry name" value="Na/ntran_symport"/>
</dbReference>